<feature type="domain" description="B box-type" evidence="7">
    <location>
        <begin position="159"/>
        <end position="202"/>
    </location>
</feature>
<dbReference type="SUPFAM" id="SSF57845">
    <property type="entry name" value="B-box zinc-binding domain"/>
    <property type="match status" value="1"/>
</dbReference>
<keyword evidence="1" id="KW-0479">Metal-binding</keyword>
<dbReference type="PROSITE" id="PS00518">
    <property type="entry name" value="ZF_RING_1"/>
    <property type="match status" value="1"/>
</dbReference>
<sequence>MAAADDPTEIGVDFLQCTICHDTFKEPKILIPCLHTFCKICLKECVATEEPVGYLSCPICRQEVQLTQNGVERLRDNSFVASLVAAVQDHIKIGENPMQILCSRCDAGAVAACRCVECAEFLCQGCESAHRRLKSTNGHTRLTIDELQTGQHDDKLRRKKTPQCEVHPGKTVRLFCTTCQVLICRVCAGTNHQEPTHQHAELGQAAAERKKLIKDLIKRCQRQVHNLHKHEKILSKMEPYLEQNEEKAKSEVTKNMKRLIDIIQQEETVMHNAITQAAEQQRKKLQDKLDVKQTSLASTKTTCDFATALAREGDIFELLTFSKDIEQRLRSIAEQSSTDPDADLTKVAVQYDSLKLQLKSEFPKNAKYRMSHKELKEIAGSSDKSVTTAGLLEPMRQRSRSWSPPVAVRPPEDLPLQHGQSVADIVWHLMGR</sequence>
<name>A0A6P5AYE3_BRABE</name>
<dbReference type="AlphaFoldDB" id="A0A6P5AYE3"/>
<evidence type="ECO:0000256" key="3">
    <source>
        <dbReference type="ARBA" id="ARBA00022833"/>
    </source>
</evidence>
<dbReference type="SMART" id="SM00184">
    <property type="entry name" value="RING"/>
    <property type="match status" value="1"/>
</dbReference>
<dbReference type="PANTHER" id="PTHR25462:SF229">
    <property type="entry name" value="TRANSCRIPTION INTERMEDIARY FACTOR 1-BETA"/>
    <property type="match status" value="1"/>
</dbReference>
<dbReference type="GO" id="GO:0061630">
    <property type="term" value="F:ubiquitin protein ligase activity"/>
    <property type="evidence" value="ECO:0007669"/>
    <property type="project" value="TreeGrafter"/>
</dbReference>
<evidence type="ECO:0000313" key="8">
    <source>
        <dbReference type="Proteomes" id="UP000515135"/>
    </source>
</evidence>
<dbReference type="PANTHER" id="PTHR25462">
    <property type="entry name" value="BONUS, ISOFORM C-RELATED"/>
    <property type="match status" value="1"/>
</dbReference>
<dbReference type="GO" id="GO:0006513">
    <property type="term" value="P:protein monoubiquitination"/>
    <property type="evidence" value="ECO:0007669"/>
    <property type="project" value="TreeGrafter"/>
</dbReference>
<dbReference type="Pfam" id="PF00097">
    <property type="entry name" value="zf-C3HC4"/>
    <property type="match status" value="1"/>
</dbReference>
<dbReference type="InterPro" id="IPR047153">
    <property type="entry name" value="TRIM45/56/19-like"/>
</dbReference>
<dbReference type="PROSITE" id="PS50119">
    <property type="entry name" value="ZF_BBOX"/>
    <property type="match status" value="2"/>
</dbReference>
<evidence type="ECO:0000256" key="2">
    <source>
        <dbReference type="ARBA" id="ARBA00022771"/>
    </source>
</evidence>
<dbReference type="OrthoDB" id="5951542at2759"/>
<dbReference type="InterPro" id="IPR001841">
    <property type="entry name" value="Znf_RING"/>
</dbReference>
<proteinExistence type="predicted"/>
<evidence type="ECO:0000259" key="6">
    <source>
        <dbReference type="PROSITE" id="PS50089"/>
    </source>
</evidence>
<dbReference type="Pfam" id="PF00643">
    <property type="entry name" value="zf-B_box"/>
    <property type="match status" value="1"/>
</dbReference>
<evidence type="ECO:0000256" key="5">
    <source>
        <dbReference type="SAM" id="MobiDB-lite"/>
    </source>
</evidence>
<dbReference type="PROSITE" id="PS50089">
    <property type="entry name" value="ZF_RING_2"/>
    <property type="match status" value="1"/>
</dbReference>
<reference evidence="9" key="1">
    <citation type="submission" date="2025-08" db="UniProtKB">
        <authorList>
            <consortium name="RefSeq"/>
        </authorList>
    </citation>
    <scope>IDENTIFICATION</scope>
    <source>
        <tissue evidence="9">Gonad</tissue>
    </source>
</reference>
<dbReference type="SUPFAM" id="SSF57850">
    <property type="entry name" value="RING/U-box"/>
    <property type="match status" value="1"/>
</dbReference>
<gene>
    <name evidence="9" type="primary">LOC109487559</name>
</gene>
<keyword evidence="3" id="KW-0862">Zinc</keyword>
<dbReference type="GeneID" id="109487559"/>
<evidence type="ECO:0000259" key="7">
    <source>
        <dbReference type="PROSITE" id="PS50119"/>
    </source>
</evidence>
<organism evidence="8 9">
    <name type="scientific">Branchiostoma belcheri</name>
    <name type="common">Amphioxus</name>
    <dbReference type="NCBI Taxonomy" id="7741"/>
    <lineage>
        <taxon>Eukaryota</taxon>
        <taxon>Metazoa</taxon>
        <taxon>Chordata</taxon>
        <taxon>Cephalochordata</taxon>
        <taxon>Leptocardii</taxon>
        <taxon>Amphioxiformes</taxon>
        <taxon>Branchiostomatidae</taxon>
        <taxon>Branchiostoma</taxon>
    </lineage>
</organism>
<dbReference type="GO" id="GO:0008270">
    <property type="term" value="F:zinc ion binding"/>
    <property type="evidence" value="ECO:0007669"/>
    <property type="project" value="UniProtKB-KW"/>
</dbReference>
<dbReference type="InterPro" id="IPR000315">
    <property type="entry name" value="Znf_B-box"/>
</dbReference>
<evidence type="ECO:0000256" key="1">
    <source>
        <dbReference type="ARBA" id="ARBA00022723"/>
    </source>
</evidence>
<feature type="region of interest" description="Disordered" evidence="5">
    <location>
        <begin position="379"/>
        <end position="415"/>
    </location>
</feature>
<keyword evidence="2 4" id="KW-0863">Zinc-finger</keyword>
<dbReference type="InterPro" id="IPR017907">
    <property type="entry name" value="Znf_RING_CS"/>
</dbReference>
<keyword evidence="8" id="KW-1185">Reference proteome</keyword>
<evidence type="ECO:0000313" key="9">
    <source>
        <dbReference type="RefSeq" id="XP_019647126.1"/>
    </source>
</evidence>
<dbReference type="Proteomes" id="UP000515135">
    <property type="component" value="Unplaced"/>
</dbReference>
<dbReference type="SMART" id="SM00336">
    <property type="entry name" value="BBOX"/>
    <property type="match status" value="2"/>
</dbReference>
<dbReference type="InterPro" id="IPR018957">
    <property type="entry name" value="Znf_C3HC4_RING-type"/>
</dbReference>
<feature type="domain" description="RING-type" evidence="6">
    <location>
        <begin position="17"/>
        <end position="61"/>
    </location>
</feature>
<dbReference type="RefSeq" id="XP_019647126.1">
    <property type="nucleotide sequence ID" value="XM_019791567.1"/>
</dbReference>
<dbReference type="Gene3D" id="3.30.40.10">
    <property type="entry name" value="Zinc/RING finger domain, C3HC4 (zinc finger)"/>
    <property type="match status" value="1"/>
</dbReference>
<dbReference type="InterPro" id="IPR013083">
    <property type="entry name" value="Znf_RING/FYVE/PHD"/>
</dbReference>
<feature type="domain" description="B box-type" evidence="7">
    <location>
        <begin position="97"/>
        <end position="144"/>
    </location>
</feature>
<dbReference type="KEGG" id="bbel:109487559"/>
<accession>A0A6P5AYE3</accession>
<evidence type="ECO:0000256" key="4">
    <source>
        <dbReference type="PROSITE-ProRule" id="PRU00024"/>
    </source>
</evidence>
<protein>
    <submittedName>
        <fullName evidence="9">E3 ubiquitin-protein ligase TRIM56-like</fullName>
    </submittedName>
</protein>
<dbReference type="Gene3D" id="3.30.160.60">
    <property type="entry name" value="Classic Zinc Finger"/>
    <property type="match status" value="1"/>
</dbReference>